<keyword evidence="1" id="KW-0472">Membrane</keyword>
<reference evidence="2 3" key="1">
    <citation type="submission" date="2011-09" db="EMBL/GenBank/DDBJ databases">
        <title>The Genome Sequence of Plasmodium vivax North Korean.</title>
        <authorList>
            <consortium name="The Broad Institute Genome Sequencing Platform"/>
            <consortium name="The Broad Institute Genome Sequencing Center for Infectious Disease"/>
            <person name="Neafsey D."/>
            <person name="Carlton J."/>
            <person name="Barnwell J."/>
            <person name="Collins W."/>
            <person name="Escalante A."/>
            <person name="Mullikin J."/>
            <person name="Saul A."/>
            <person name="Guigo R."/>
            <person name="Camara F."/>
            <person name="Young S.K."/>
            <person name="Zeng Q."/>
            <person name="Gargeya S."/>
            <person name="Fitzgerald M."/>
            <person name="Haas B."/>
            <person name="Abouelleil A."/>
            <person name="Alvarado L."/>
            <person name="Arachchi H.M."/>
            <person name="Berlin A."/>
            <person name="Brown A."/>
            <person name="Chapman S.B."/>
            <person name="Chen Z."/>
            <person name="Dunbar C."/>
            <person name="Freedman E."/>
            <person name="Gearin G."/>
            <person name="Gellesch M."/>
            <person name="Goldberg J."/>
            <person name="Griggs A."/>
            <person name="Gujja S."/>
            <person name="Heiman D."/>
            <person name="Howarth C."/>
            <person name="Larson L."/>
            <person name="Lui A."/>
            <person name="MacDonald P.J.P."/>
            <person name="Montmayeur A."/>
            <person name="Murphy C."/>
            <person name="Neiman D."/>
            <person name="Pearson M."/>
            <person name="Priest M."/>
            <person name="Roberts A."/>
            <person name="Saif S."/>
            <person name="Shea T."/>
            <person name="Shenoy N."/>
            <person name="Sisk P."/>
            <person name="Stolte C."/>
            <person name="Sykes S."/>
            <person name="Wortman J."/>
            <person name="Nusbaum C."/>
            <person name="Birren B."/>
        </authorList>
    </citation>
    <scope>NUCLEOTIDE SEQUENCE [LARGE SCALE GENOMIC DNA]</scope>
    <source>
        <strain evidence="2 3">North Korean</strain>
    </source>
</reference>
<gene>
    <name evidence="2" type="ORF">PVNG_06327</name>
</gene>
<sequence>MAYKLGNVINAKNICDYTTKLYKYLPNLKTRQIDDTIYKQSSTFLNYWLNYKLRKSNISANTCVKACFNVIERQCQETFPSHIPVHFIYDIKEDELERMVILFSLYMKYSKLSGILNNTLPMDTGSLHSNSKECNTEYKKAKAMCNIEYSKFCEQLNNFKLKYKELYAIVDSKEENISKNFKRLKENENYVTILSPILATILGITLFFVLFYKFTPIGKLFKPKKKNLTKMHGNEGNRISDISLIDNYSEQMNVQHGRYNIKYHST</sequence>
<dbReference type="AlphaFoldDB" id="A0A0J9TNR4"/>
<evidence type="ECO:0000313" key="3">
    <source>
        <dbReference type="Proteomes" id="UP000053239"/>
    </source>
</evidence>
<keyword evidence="1" id="KW-1133">Transmembrane helix</keyword>
<keyword evidence="1" id="KW-0812">Transmembrane</keyword>
<evidence type="ECO:0008006" key="4">
    <source>
        <dbReference type="Google" id="ProtNLM"/>
    </source>
</evidence>
<evidence type="ECO:0000313" key="2">
    <source>
        <dbReference type="EMBL" id="KMZ96367.1"/>
    </source>
</evidence>
<dbReference type="EMBL" id="KQ235628">
    <property type="protein sequence ID" value="KMZ96367.1"/>
    <property type="molecule type" value="Genomic_DNA"/>
</dbReference>
<dbReference type="InterPro" id="IPR008780">
    <property type="entry name" value="Plasmodium_Vir"/>
</dbReference>
<name>A0A0J9TNR4_PLAVI</name>
<organism evidence="2 3">
    <name type="scientific">Plasmodium vivax North Korean</name>
    <dbReference type="NCBI Taxonomy" id="1035514"/>
    <lineage>
        <taxon>Eukaryota</taxon>
        <taxon>Sar</taxon>
        <taxon>Alveolata</taxon>
        <taxon>Apicomplexa</taxon>
        <taxon>Aconoidasida</taxon>
        <taxon>Haemosporida</taxon>
        <taxon>Plasmodiidae</taxon>
        <taxon>Plasmodium</taxon>
        <taxon>Plasmodium (Plasmodium)</taxon>
    </lineage>
</organism>
<protein>
    <recommendedName>
        <fullName evidence="4">VIR protein</fullName>
    </recommendedName>
</protein>
<dbReference type="Proteomes" id="UP000053239">
    <property type="component" value="Unassembled WGS sequence"/>
</dbReference>
<evidence type="ECO:0000256" key="1">
    <source>
        <dbReference type="SAM" id="Phobius"/>
    </source>
</evidence>
<feature type="transmembrane region" description="Helical" evidence="1">
    <location>
        <begin position="190"/>
        <end position="212"/>
    </location>
</feature>
<accession>A0A0J9TNR4</accession>
<dbReference type="Pfam" id="PF05795">
    <property type="entry name" value="Plasmodium_Vir"/>
    <property type="match status" value="1"/>
</dbReference>
<proteinExistence type="predicted"/>